<dbReference type="InterPro" id="IPR023081">
    <property type="entry name" value="Cell_div_FtsB"/>
</dbReference>
<gene>
    <name evidence="9" type="ORF">L7E55_12800</name>
</gene>
<keyword evidence="3 8" id="KW-0812">Transmembrane</keyword>
<keyword evidence="2" id="KW-0132">Cell division</keyword>
<keyword evidence="1" id="KW-1003">Cell membrane</keyword>
<keyword evidence="4 8" id="KW-1133">Transmembrane helix</keyword>
<evidence type="ECO:0000256" key="7">
    <source>
        <dbReference type="SAM" id="Coils"/>
    </source>
</evidence>
<dbReference type="InterPro" id="IPR007060">
    <property type="entry name" value="FtsL/DivIC"/>
</dbReference>
<dbReference type="GO" id="GO:0043093">
    <property type="term" value="P:FtsZ-dependent cytokinesis"/>
    <property type="evidence" value="ECO:0007669"/>
    <property type="project" value="TreeGrafter"/>
</dbReference>
<evidence type="ECO:0000256" key="6">
    <source>
        <dbReference type="ARBA" id="ARBA00023306"/>
    </source>
</evidence>
<dbReference type="Proteomes" id="UP001154312">
    <property type="component" value="Unassembled WGS sequence"/>
</dbReference>
<evidence type="ECO:0000313" key="9">
    <source>
        <dbReference type="EMBL" id="MDF9409225.1"/>
    </source>
</evidence>
<evidence type="ECO:0000313" key="10">
    <source>
        <dbReference type="Proteomes" id="UP001154312"/>
    </source>
</evidence>
<evidence type="ECO:0000256" key="8">
    <source>
        <dbReference type="SAM" id="Phobius"/>
    </source>
</evidence>
<proteinExistence type="predicted"/>
<evidence type="ECO:0000256" key="2">
    <source>
        <dbReference type="ARBA" id="ARBA00022618"/>
    </source>
</evidence>
<evidence type="ECO:0000256" key="1">
    <source>
        <dbReference type="ARBA" id="ARBA00022475"/>
    </source>
</evidence>
<dbReference type="PANTHER" id="PTHR37485">
    <property type="entry name" value="CELL DIVISION PROTEIN FTSB"/>
    <property type="match status" value="1"/>
</dbReference>
<dbReference type="GO" id="GO:0030428">
    <property type="term" value="C:cell septum"/>
    <property type="evidence" value="ECO:0007669"/>
    <property type="project" value="TreeGrafter"/>
</dbReference>
<dbReference type="PANTHER" id="PTHR37485:SF1">
    <property type="entry name" value="CELL DIVISION PROTEIN FTSB"/>
    <property type="match status" value="1"/>
</dbReference>
<keyword evidence="6" id="KW-0131">Cell cycle</keyword>
<dbReference type="RefSeq" id="WP_277444672.1">
    <property type="nucleotide sequence ID" value="NZ_JAKOAV010000026.1"/>
</dbReference>
<reference evidence="9" key="1">
    <citation type="submission" date="2022-02" db="EMBL/GenBank/DDBJ databases">
        <authorList>
            <person name="Leng L."/>
        </authorList>
    </citation>
    <scope>NUCLEOTIDE SEQUENCE</scope>
    <source>
        <strain evidence="9">JI</strain>
    </source>
</reference>
<evidence type="ECO:0000256" key="4">
    <source>
        <dbReference type="ARBA" id="ARBA00022989"/>
    </source>
</evidence>
<evidence type="ECO:0000256" key="5">
    <source>
        <dbReference type="ARBA" id="ARBA00023136"/>
    </source>
</evidence>
<comment type="caution">
    <text evidence="9">The sequence shown here is derived from an EMBL/GenBank/DDBJ whole genome shotgun (WGS) entry which is preliminary data.</text>
</comment>
<organism evidence="9 10">
    <name type="scientific">Pelotomaculum isophthalicicum JI</name>
    <dbReference type="NCBI Taxonomy" id="947010"/>
    <lineage>
        <taxon>Bacteria</taxon>
        <taxon>Bacillati</taxon>
        <taxon>Bacillota</taxon>
        <taxon>Clostridia</taxon>
        <taxon>Eubacteriales</taxon>
        <taxon>Desulfotomaculaceae</taxon>
        <taxon>Pelotomaculum</taxon>
    </lineage>
</organism>
<keyword evidence="7" id="KW-0175">Coiled coil</keyword>
<feature type="coiled-coil region" evidence="7">
    <location>
        <begin position="59"/>
        <end position="93"/>
    </location>
</feature>
<dbReference type="EMBL" id="JAKOAV010000026">
    <property type="protein sequence ID" value="MDF9409225.1"/>
    <property type="molecule type" value="Genomic_DNA"/>
</dbReference>
<dbReference type="AlphaFoldDB" id="A0A9X4H2X4"/>
<protein>
    <submittedName>
        <fullName evidence="9">Septum formation initiator family protein</fullName>
    </submittedName>
</protein>
<sequence length="137" mass="15544">MNQLARKEQDMYVSVPERQAERVKKQITFKLSRSKLPTLVVMLLLVYLAFTFGSQFSSLASMQRDVGNIEQQVQELKQKNEDLRNELQHVQSDSFIEKTAREKLGLIKAGETRVVPVPEGTELKKIQSPVNNGALAD</sequence>
<feature type="transmembrane region" description="Helical" evidence="8">
    <location>
        <begin position="36"/>
        <end position="56"/>
    </location>
</feature>
<keyword evidence="10" id="KW-1185">Reference proteome</keyword>
<keyword evidence="5 8" id="KW-0472">Membrane</keyword>
<name>A0A9X4H2X4_9FIRM</name>
<evidence type="ECO:0000256" key="3">
    <source>
        <dbReference type="ARBA" id="ARBA00022692"/>
    </source>
</evidence>
<accession>A0A9X4H2X4</accession>
<dbReference type="Pfam" id="PF04977">
    <property type="entry name" value="DivIC"/>
    <property type="match status" value="1"/>
</dbReference>